<evidence type="ECO:0000256" key="1">
    <source>
        <dbReference type="ARBA" id="ARBA00004123"/>
    </source>
</evidence>
<dbReference type="CDD" id="cd00167">
    <property type="entry name" value="SANT"/>
    <property type="match status" value="1"/>
</dbReference>
<dbReference type="Gene3D" id="1.10.10.60">
    <property type="entry name" value="Homeodomain-like"/>
    <property type="match status" value="2"/>
</dbReference>
<dbReference type="InterPro" id="IPR001005">
    <property type="entry name" value="SANT/Myb"/>
</dbReference>
<proteinExistence type="predicted"/>
<keyword evidence="3" id="KW-0175">Coiled coil</keyword>
<feature type="coiled-coil region" evidence="3">
    <location>
        <begin position="208"/>
        <end position="235"/>
    </location>
</feature>
<accession>A0AAW0JS93</accession>
<evidence type="ECO:0000256" key="3">
    <source>
        <dbReference type="SAM" id="Coils"/>
    </source>
</evidence>
<dbReference type="Proteomes" id="UP000237347">
    <property type="component" value="Unassembled WGS sequence"/>
</dbReference>
<dbReference type="GO" id="GO:0005802">
    <property type="term" value="C:trans-Golgi network"/>
    <property type="evidence" value="ECO:0007669"/>
    <property type="project" value="InterPro"/>
</dbReference>
<evidence type="ECO:0000313" key="8">
    <source>
        <dbReference type="Proteomes" id="UP000237347"/>
    </source>
</evidence>
<dbReference type="Pfam" id="PF00249">
    <property type="entry name" value="Myb_DNA-binding"/>
    <property type="match status" value="1"/>
</dbReference>
<feature type="domain" description="HTH myb-type" evidence="6">
    <location>
        <begin position="578"/>
        <end position="632"/>
    </location>
</feature>
<dbReference type="PROSITE" id="PS50896">
    <property type="entry name" value="LISH"/>
    <property type="match status" value="1"/>
</dbReference>
<evidence type="ECO:0000256" key="4">
    <source>
        <dbReference type="SAM" id="MobiDB-lite"/>
    </source>
</evidence>
<dbReference type="EMBL" id="PKMF04000489">
    <property type="protein sequence ID" value="KAK7829076.1"/>
    <property type="molecule type" value="Genomic_DNA"/>
</dbReference>
<sequence length="804" mass="91028">MGYSTMKWATIAFIGSEFQRQKREASFSDLGPLKDNERRDLNCAVKEYLLIAGYRLTAMTFYEEVTDQNLEVWQKTAACVPDALRHYYYQYLSSTTEAAEEKIAMLRENESLQKEIERLNLEKESLQKNKDLADGQISALTRSLEALQKDLKDKENLVQDLKQSLEQQRKELNGCRSEITALKMHIEGSCSGRNFLANDVEHVQSQPLEKYKEEIKSLQMEIESLKAKSMNALDSVYPVKSENEFAQTEEKVVEILEDKSIISHPVDAGVVDHNVSELQATQSFNDNTDKPEEISQELLMSHLNDDNPSENIGNVSKQNGEPQSEERRLLKSDNLSGEAVSDNMARTIQILADALPKIVPYVLINHREELLPLIMCAIERHPDSSTRDSLTHTLFNLIKRPDEQQRRIIMDACVSLAKNVGEMRTETELLPQCWEQINHMYEERRLLVAQSCGLLAEFVRPEIRDSLILSIVQQLIEDSATVVREAAAHNLALLLPLFPNVDKYFKVSLTKYASRLMEKNSDLTGLAAMLMTHGLGNGAFSQRWLNLKKKKKEDDFVLVHSLLRCGKSCRLRWINYLRPDIKRGPFTAEEEDSIIQLQGMLGNRWAAIASQMPGRTDNEIKNYWNTHLKKRSLCSVPSPWVHKPSSKPETSIVKSESSSTRHMVQWESARVEAEARMSMELSLLDSSSMIKTECDYFLRLWSSEVGESFRKVNGKDGVVCQSHVSPKSSSTKCGSGSDVTIQAINTGTSACTNMKPEQADSYKPKVEDVMATSDSHTSYDLIDSSDSALELLLDFPDGEDSFQV</sequence>
<dbReference type="PANTHER" id="PTHR32059:SF0">
    <property type="entry name" value="RAB11-BINDING PROTEIN RELCH"/>
    <property type="match status" value="1"/>
</dbReference>
<dbReference type="GO" id="GO:0032367">
    <property type="term" value="P:intracellular cholesterol transport"/>
    <property type="evidence" value="ECO:0007669"/>
    <property type="project" value="InterPro"/>
</dbReference>
<dbReference type="InterPro" id="IPR011989">
    <property type="entry name" value="ARM-like"/>
</dbReference>
<dbReference type="GO" id="GO:0005634">
    <property type="term" value="C:nucleus"/>
    <property type="evidence" value="ECO:0007669"/>
    <property type="project" value="UniProtKB-SubCell"/>
</dbReference>
<comment type="caution">
    <text evidence="7">The sequence shown here is derived from an EMBL/GenBank/DDBJ whole genome shotgun (WGS) entry which is preliminary data.</text>
</comment>
<dbReference type="SMART" id="SM00717">
    <property type="entry name" value="SANT"/>
    <property type="match status" value="1"/>
</dbReference>
<keyword evidence="8" id="KW-1185">Reference proteome</keyword>
<feature type="coiled-coil region" evidence="3">
    <location>
        <begin position="102"/>
        <end position="178"/>
    </location>
</feature>
<evidence type="ECO:0000256" key="2">
    <source>
        <dbReference type="ARBA" id="ARBA00023242"/>
    </source>
</evidence>
<dbReference type="SUPFAM" id="SSF46689">
    <property type="entry name" value="Homeodomain-like"/>
    <property type="match status" value="1"/>
</dbReference>
<dbReference type="PANTHER" id="PTHR32059">
    <property type="entry name" value="RAB11-BINDING PROTEIN RELCH"/>
    <property type="match status" value="1"/>
</dbReference>
<dbReference type="InterPro" id="IPR040362">
    <property type="entry name" value="RELCH"/>
</dbReference>
<protein>
    <submittedName>
        <fullName evidence="7">Transcription factor myb41</fullName>
    </submittedName>
</protein>
<dbReference type="Gene3D" id="1.25.10.10">
    <property type="entry name" value="Leucine-rich Repeat Variant"/>
    <property type="match status" value="1"/>
</dbReference>
<evidence type="ECO:0000313" key="7">
    <source>
        <dbReference type="EMBL" id="KAK7829076.1"/>
    </source>
</evidence>
<evidence type="ECO:0000259" key="5">
    <source>
        <dbReference type="PROSITE" id="PS50090"/>
    </source>
</evidence>
<feature type="region of interest" description="Disordered" evidence="4">
    <location>
        <begin position="303"/>
        <end position="336"/>
    </location>
</feature>
<dbReference type="SMART" id="SM00667">
    <property type="entry name" value="LisH"/>
    <property type="match status" value="1"/>
</dbReference>
<dbReference type="InterPro" id="IPR006594">
    <property type="entry name" value="LisH"/>
</dbReference>
<dbReference type="PROSITE" id="PS50090">
    <property type="entry name" value="MYB_LIKE"/>
    <property type="match status" value="1"/>
</dbReference>
<feature type="compositionally biased region" description="Polar residues" evidence="4">
    <location>
        <begin position="309"/>
        <end position="322"/>
    </location>
</feature>
<dbReference type="Gene3D" id="1.10.287.1490">
    <property type="match status" value="1"/>
</dbReference>
<dbReference type="PROSITE" id="PS51294">
    <property type="entry name" value="HTH_MYB"/>
    <property type="match status" value="1"/>
</dbReference>
<feature type="domain" description="Myb-like" evidence="5">
    <location>
        <begin position="578"/>
        <end position="628"/>
    </location>
</feature>
<dbReference type="AlphaFoldDB" id="A0AAW0JS93"/>
<dbReference type="InterPro" id="IPR017930">
    <property type="entry name" value="Myb_dom"/>
</dbReference>
<keyword evidence="2" id="KW-0539">Nucleus</keyword>
<comment type="subcellular location">
    <subcellularLocation>
        <location evidence="1">Nucleus</location>
    </subcellularLocation>
</comment>
<organism evidence="7 8">
    <name type="scientific">Quercus suber</name>
    <name type="common">Cork oak</name>
    <dbReference type="NCBI Taxonomy" id="58331"/>
    <lineage>
        <taxon>Eukaryota</taxon>
        <taxon>Viridiplantae</taxon>
        <taxon>Streptophyta</taxon>
        <taxon>Embryophyta</taxon>
        <taxon>Tracheophyta</taxon>
        <taxon>Spermatophyta</taxon>
        <taxon>Magnoliopsida</taxon>
        <taxon>eudicotyledons</taxon>
        <taxon>Gunneridae</taxon>
        <taxon>Pentapetalae</taxon>
        <taxon>rosids</taxon>
        <taxon>fabids</taxon>
        <taxon>Fagales</taxon>
        <taxon>Fagaceae</taxon>
        <taxon>Quercus</taxon>
    </lineage>
</organism>
<reference evidence="7 8" key="1">
    <citation type="journal article" date="2018" name="Sci. Data">
        <title>The draft genome sequence of cork oak.</title>
        <authorList>
            <person name="Ramos A.M."/>
            <person name="Usie A."/>
            <person name="Barbosa P."/>
            <person name="Barros P.M."/>
            <person name="Capote T."/>
            <person name="Chaves I."/>
            <person name="Simoes F."/>
            <person name="Abreu I."/>
            <person name="Carrasquinho I."/>
            <person name="Faro C."/>
            <person name="Guimaraes J.B."/>
            <person name="Mendonca D."/>
            <person name="Nobrega F."/>
            <person name="Rodrigues L."/>
            <person name="Saibo N.J.M."/>
            <person name="Varela M.C."/>
            <person name="Egas C."/>
            <person name="Matos J."/>
            <person name="Miguel C.M."/>
            <person name="Oliveira M.M."/>
            <person name="Ricardo C.P."/>
            <person name="Goncalves S."/>
        </authorList>
    </citation>
    <scope>NUCLEOTIDE SEQUENCE [LARGE SCALE GENOMIC DNA]</scope>
    <source>
        <strain evidence="8">cv. HL8</strain>
    </source>
</reference>
<dbReference type="InterPro" id="IPR016024">
    <property type="entry name" value="ARM-type_fold"/>
</dbReference>
<name>A0AAW0JS93_QUESU</name>
<gene>
    <name evidence="7" type="primary">MYB17_1</name>
    <name evidence="7" type="ORF">CFP56_029648</name>
</gene>
<dbReference type="GO" id="GO:0055037">
    <property type="term" value="C:recycling endosome"/>
    <property type="evidence" value="ECO:0007669"/>
    <property type="project" value="TreeGrafter"/>
</dbReference>
<dbReference type="SUPFAM" id="SSF48371">
    <property type="entry name" value="ARM repeat"/>
    <property type="match status" value="1"/>
</dbReference>
<dbReference type="InterPro" id="IPR009057">
    <property type="entry name" value="Homeodomain-like_sf"/>
</dbReference>
<evidence type="ECO:0000259" key="6">
    <source>
        <dbReference type="PROSITE" id="PS51294"/>
    </source>
</evidence>